<comment type="catalytic activity">
    <reaction evidence="18">
        <text>Ni(2+)(out) + ATP + H2O = Ni(2+)(in) + ADP + phosphate + H(+)</text>
        <dbReference type="Rhea" id="RHEA:15557"/>
        <dbReference type="ChEBI" id="CHEBI:15377"/>
        <dbReference type="ChEBI" id="CHEBI:15378"/>
        <dbReference type="ChEBI" id="CHEBI:30616"/>
        <dbReference type="ChEBI" id="CHEBI:43474"/>
        <dbReference type="ChEBI" id="CHEBI:49786"/>
        <dbReference type="ChEBI" id="CHEBI:456216"/>
        <dbReference type="EC" id="7.2.2.11"/>
    </reaction>
    <physiologicalReaction direction="left-to-right" evidence="18">
        <dbReference type="Rhea" id="RHEA:15558"/>
    </physiologicalReaction>
</comment>
<dbReference type="InterPro" id="IPR013563">
    <property type="entry name" value="Oligopep_ABC_C"/>
</dbReference>
<evidence type="ECO:0000256" key="2">
    <source>
        <dbReference type="ARBA" id="ARBA00004202"/>
    </source>
</evidence>
<evidence type="ECO:0000256" key="4">
    <source>
        <dbReference type="ARBA" id="ARBA00022448"/>
    </source>
</evidence>
<feature type="transmembrane region" description="Helical" evidence="19">
    <location>
        <begin position="251"/>
        <end position="276"/>
    </location>
</feature>
<evidence type="ECO:0000256" key="6">
    <source>
        <dbReference type="ARBA" id="ARBA00022596"/>
    </source>
</evidence>
<name>A0A147EYQ3_MICTE</name>
<evidence type="ECO:0000256" key="9">
    <source>
        <dbReference type="ARBA" id="ARBA00022840"/>
    </source>
</evidence>
<evidence type="ECO:0000256" key="14">
    <source>
        <dbReference type="ARBA" id="ARBA00023136"/>
    </source>
</evidence>
<dbReference type="PANTHER" id="PTHR43297">
    <property type="entry name" value="OLIGOPEPTIDE TRANSPORT ATP-BINDING PROTEIN APPD"/>
    <property type="match status" value="1"/>
</dbReference>
<evidence type="ECO:0000256" key="19">
    <source>
        <dbReference type="RuleBase" id="RU363032"/>
    </source>
</evidence>
<dbReference type="InterPro" id="IPR000515">
    <property type="entry name" value="MetI-like"/>
</dbReference>
<dbReference type="Pfam" id="PF12911">
    <property type="entry name" value="OppC_N"/>
    <property type="match status" value="1"/>
</dbReference>
<dbReference type="GO" id="GO:0005886">
    <property type="term" value="C:plasma membrane"/>
    <property type="evidence" value="ECO:0007669"/>
    <property type="project" value="UniProtKB-SubCell"/>
</dbReference>
<dbReference type="SMART" id="SM00382">
    <property type="entry name" value="AAA"/>
    <property type="match status" value="1"/>
</dbReference>
<dbReference type="Proteomes" id="UP000075025">
    <property type="component" value="Unassembled WGS sequence"/>
</dbReference>
<dbReference type="InterPro" id="IPR035906">
    <property type="entry name" value="MetI-like_sf"/>
</dbReference>
<evidence type="ECO:0000313" key="22">
    <source>
        <dbReference type="EMBL" id="KTR95342.1"/>
    </source>
</evidence>
<evidence type="ECO:0000256" key="3">
    <source>
        <dbReference type="ARBA" id="ARBA00005417"/>
    </source>
</evidence>
<keyword evidence="10" id="KW-1278">Translocase</keyword>
<keyword evidence="13" id="KW-0921">Nickel transport</keyword>
<comment type="subcellular location">
    <subcellularLocation>
        <location evidence="19">Cell membrane</location>
        <topology evidence="19">Multi-pass membrane protein</topology>
    </subcellularLocation>
    <subcellularLocation>
        <location evidence="2">Cell membrane</location>
        <topology evidence="2">Peripheral membrane protein</topology>
    </subcellularLocation>
    <subcellularLocation>
        <location evidence="1">Membrane</location>
        <topology evidence="1">Multi-pass membrane protein</topology>
    </subcellularLocation>
</comment>
<accession>A0A147EYQ3</accession>
<evidence type="ECO:0000313" key="23">
    <source>
        <dbReference type="Proteomes" id="UP000075025"/>
    </source>
</evidence>
<comment type="caution">
    <text evidence="22">The sequence shown here is derived from an EMBL/GenBank/DDBJ whole genome shotgun (WGS) entry which is preliminary data.</text>
</comment>
<evidence type="ECO:0000256" key="15">
    <source>
        <dbReference type="ARBA" id="ARBA00038669"/>
    </source>
</evidence>
<evidence type="ECO:0000256" key="8">
    <source>
        <dbReference type="ARBA" id="ARBA00022741"/>
    </source>
</evidence>
<keyword evidence="14 19" id="KW-0472">Membrane</keyword>
<evidence type="ECO:0000256" key="5">
    <source>
        <dbReference type="ARBA" id="ARBA00022475"/>
    </source>
</evidence>
<dbReference type="PROSITE" id="PS50893">
    <property type="entry name" value="ABC_TRANSPORTER_2"/>
    <property type="match status" value="1"/>
</dbReference>
<evidence type="ECO:0000259" key="21">
    <source>
        <dbReference type="PROSITE" id="PS50928"/>
    </source>
</evidence>
<keyword evidence="6" id="KW-0533">Nickel</keyword>
<dbReference type="InterPro" id="IPR025966">
    <property type="entry name" value="OppC_N"/>
</dbReference>
<keyword evidence="11 19" id="KW-1133">Transmembrane helix</keyword>
<dbReference type="InterPro" id="IPR017871">
    <property type="entry name" value="ABC_transporter-like_CS"/>
</dbReference>
<feature type="transmembrane region" description="Helical" evidence="19">
    <location>
        <begin position="26"/>
        <end position="49"/>
    </location>
</feature>
<dbReference type="CDD" id="cd03257">
    <property type="entry name" value="ABC_NikE_OppD_transporters"/>
    <property type="match status" value="1"/>
</dbReference>
<dbReference type="PATRIC" id="fig|2033.6.peg.2239"/>
<dbReference type="Gene3D" id="3.40.50.300">
    <property type="entry name" value="P-loop containing nucleotide triphosphate hydrolases"/>
    <property type="match status" value="1"/>
</dbReference>
<dbReference type="GO" id="GO:0016887">
    <property type="term" value="F:ATP hydrolysis activity"/>
    <property type="evidence" value="ECO:0007669"/>
    <property type="project" value="InterPro"/>
</dbReference>
<dbReference type="Gene3D" id="1.10.3720.10">
    <property type="entry name" value="MetI-like"/>
    <property type="match status" value="1"/>
</dbReference>
<proteinExistence type="inferred from homology"/>
<dbReference type="InterPro" id="IPR027417">
    <property type="entry name" value="P-loop_NTPase"/>
</dbReference>
<dbReference type="AlphaFoldDB" id="A0A147EYQ3"/>
<feature type="transmembrane region" description="Helical" evidence="19">
    <location>
        <begin position="92"/>
        <end position="114"/>
    </location>
</feature>
<evidence type="ECO:0000256" key="18">
    <source>
        <dbReference type="ARBA" id="ARBA00048610"/>
    </source>
</evidence>
<dbReference type="PANTHER" id="PTHR43297:SF13">
    <property type="entry name" value="NICKEL ABC TRANSPORTER, ATP-BINDING PROTEIN"/>
    <property type="match status" value="1"/>
</dbReference>
<evidence type="ECO:0000256" key="10">
    <source>
        <dbReference type="ARBA" id="ARBA00022967"/>
    </source>
</evidence>
<evidence type="ECO:0000256" key="16">
    <source>
        <dbReference type="ARBA" id="ARBA00039098"/>
    </source>
</evidence>
<dbReference type="Pfam" id="PF08352">
    <property type="entry name" value="oligo_HPY"/>
    <property type="match status" value="1"/>
</dbReference>
<evidence type="ECO:0000259" key="20">
    <source>
        <dbReference type="PROSITE" id="PS50893"/>
    </source>
</evidence>
<organism evidence="22 23">
    <name type="scientific">Microbacterium testaceum</name>
    <name type="common">Aureobacterium testaceum</name>
    <name type="synonym">Brevibacterium testaceum</name>
    <dbReference type="NCBI Taxonomy" id="2033"/>
    <lineage>
        <taxon>Bacteria</taxon>
        <taxon>Bacillati</taxon>
        <taxon>Actinomycetota</taxon>
        <taxon>Actinomycetes</taxon>
        <taxon>Micrococcales</taxon>
        <taxon>Microbacteriaceae</taxon>
        <taxon>Microbacterium</taxon>
    </lineage>
</organism>
<comment type="similarity">
    <text evidence="19">Belongs to the binding-protein-dependent transport system permease family.</text>
</comment>
<dbReference type="GO" id="GO:0015833">
    <property type="term" value="P:peptide transport"/>
    <property type="evidence" value="ECO:0007669"/>
    <property type="project" value="InterPro"/>
</dbReference>
<dbReference type="GO" id="GO:0015413">
    <property type="term" value="F:ABC-type nickel transporter activity"/>
    <property type="evidence" value="ECO:0007669"/>
    <property type="project" value="UniProtKB-EC"/>
</dbReference>
<evidence type="ECO:0000256" key="11">
    <source>
        <dbReference type="ARBA" id="ARBA00022989"/>
    </source>
</evidence>
<keyword evidence="12" id="KW-0406">Ion transport</keyword>
<evidence type="ECO:0000256" key="13">
    <source>
        <dbReference type="ARBA" id="ARBA00023112"/>
    </source>
</evidence>
<dbReference type="InterPro" id="IPR003439">
    <property type="entry name" value="ABC_transporter-like_ATP-bd"/>
</dbReference>
<sequence length="627" mass="65484">MTDVIRTPALTTRVPRGQVRRFFRNPLALVSVSVLGAIVALAALAPLIAPFDPNFADVGHTLADPGGANLLGTDSAGRDVFTRLLYGAQLTLMSALLCAVVAIGLGLPAGLIAGFYGGPFDSASSWVTNLIISLPGIIVLLSVRAALGPSVWISMVAFGILLSPGYFRLTRTAVQAVRNELYVDAARVVGLSDARIIARHILSVVRAPLIIQTALIFGVAIAVQSGLQFLGLGDPSEASWGEMLGDGFQNIYIQPLLMLWPVLAIGLTIGSLVLLGNAIRDALEDKRVVSAPRGRSAPAPTATVTEQIPDAADVLLQVSNLGVGYPSADGGHHPVVRGVSLEIAQGEVLGLVGESGSGKSQTAFSILGLLPASARILTGTIFFRGEALVRGGVRDAALMRRLRGRRIAYIPQEPMSNLDPAFKIGAQLMRPMVKLLGLSKKQARAKAHALLASVGIPDPDRVLASYPHEISGGMAQRVLIAGALSCDPDLIIADEPTTALDVTVQAEVLDVLRAMQERTGVAVLLVTHNMGVIADIADRVAVMRQGEIVETGSVEQILSAPAHPYTQALLGSMLVGREPLTPLGVGGVDANATASGPVDPAVALAIADSDREEPLSDAARTALREEI</sequence>
<dbReference type="Pfam" id="PF00528">
    <property type="entry name" value="BPD_transp_1"/>
    <property type="match status" value="1"/>
</dbReference>
<feature type="transmembrane region" description="Helical" evidence="19">
    <location>
        <begin position="151"/>
        <end position="169"/>
    </location>
</feature>
<dbReference type="SUPFAM" id="SSF161098">
    <property type="entry name" value="MetI-like"/>
    <property type="match status" value="1"/>
</dbReference>
<keyword evidence="7 19" id="KW-0812">Transmembrane</keyword>
<reference evidence="22 23" key="1">
    <citation type="journal article" date="2016" name="Front. Microbiol.">
        <title>Genomic Resource of Rice Seed Associated Bacteria.</title>
        <authorList>
            <person name="Midha S."/>
            <person name="Bansal K."/>
            <person name="Sharma S."/>
            <person name="Kumar N."/>
            <person name="Patil P.P."/>
            <person name="Chaudhry V."/>
            <person name="Patil P.B."/>
        </authorList>
    </citation>
    <scope>NUCLEOTIDE SEQUENCE [LARGE SCALE GENOMIC DNA]</scope>
    <source>
        <strain evidence="22 23">NS220</strain>
    </source>
</reference>
<feature type="domain" description="ABC transporter" evidence="20">
    <location>
        <begin position="316"/>
        <end position="570"/>
    </location>
</feature>
<keyword evidence="4 19" id="KW-0813">Transport</keyword>
<comment type="subunit">
    <text evidence="15">The complex is composed of two ATP-binding proteins (NikD and NikE), two transmembrane proteins (NikB and NikC) and a solute-binding protein (NikA).</text>
</comment>
<dbReference type="EMBL" id="LDRT01000034">
    <property type="protein sequence ID" value="KTR95342.1"/>
    <property type="molecule type" value="Genomic_DNA"/>
</dbReference>
<dbReference type="Pfam" id="PF00005">
    <property type="entry name" value="ABC_tran"/>
    <property type="match status" value="1"/>
</dbReference>
<dbReference type="PROSITE" id="PS00211">
    <property type="entry name" value="ABC_TRANSPORTER_1"/>
    <property type="match status" value="1"/>
</dbReference>
<feature type="transmembrane region" description="Helical" evidence="19">
    <location>
        <begin position="209"/>
        <end position="231"/>
    </location>
</feature>
<feature type="domain" description="ABC transmembrane type-1" evidence="21">
    <location>
        <begin position="88"/>
        <end position="280"/>
    </location>
</feature>
<evidence type="ECO:0000256" key="7">
    <source>
        <dbReference type="ARBA" id="ARBA00022692"/>
    </source>
</evidence>
<evidence type="ECO:0000256" key="1">
    <source>
        <dbReference type="ARBA" id="ARBA00004141"/>
    </source>
</evidence>
<dbReference type="RefSeq" id="WP_058623235.1">
    <property type="nucleotide sequence ID" value="NZ_LDRT01000034.1"/>
</dbReference>
<dbReference type="InterPro" id="IPR003593">
    <property type="entry name" value="AAA+_ATPase"/>
</dbReference>
<dbReference type="PROSITE" id="PS50928">
    <property type="entry name" value="ABC_TM1"/>
    <property type="match status" value="1"/>
</dbReference>
<protein>
    <recommendedName>
        <fullName evidence="17">Nickel import system ATP-binding protein NikD</fullName>
        <ecNumber evidence="16">7.2.2.11</ecNumber>
    </recommendedName>
</protein>
<dbReference type="SUPFAM" id="SSF52540">
    <property type="entry name" value="P-loop containing nucleoside triphosphate hydrolases"/>
    <property type="match status" value="1"/>
</dbReference>
<evidence type="ECO:0000256" key="17">
    <source>
        <dbReference type="ARBA" id="ARBA00044143"/>
    </source>
</evidence>
<dbReference type="InterPro" id="IPR050388">
    <property type="entry name" value="ABC_Ni/Peptide_Import"/>
</dbReference>
<evidence type="ECO:0000256" key="12">
    <source>
        <dbReference type="ARBA" id="ARBA00023065"/>
    </source>
</evidence>
<gene>
    <name evidence="22" type="ORF">NS220_06320</name>
</gene>
<comment type="similarity">
    <text evidence="3">Belongs to the ABC transporter superfamily.</text>
</comment>
<dbReference type="CDD" id="cd06261">
    <property type="entry name" value="TM_PBP2"/>
    <property type="match status" value="1"/>
</dbReference>
<keyword evidence="9" id="KW-0067">ATP-binding</keyword>
<dbReference type="OrthoDB" id="3677453at2"/>
<feature type="transmembrane region" description="Helical" evidence="19">
    <location>
        <begin position="126"/>
        <end position="145"/>
    </location>
</feature>
<keyword evidence="8" id="KW-0547">Nucleotide-binding</keyword>
<dbReference type="EC" id="7.2.2.11" evidence="16"/>
<dbReference type="GO" id="GO:0005524">
    <property type="term" value="F:ATP binding"/>
    <property type="evidence" value="ECO:0007669"/>
    <property type="project" value="UniProtKB-KW"/>
</dbReference>
<keyword evidence="5" id="KW-1003">Cell membrane</keyword>